<feature type="domain" description="UspA" evidence="1">
    <location>
        <begin position="8"/>
        <end position="119"/>
    </location>
</feature>
<name>A0ABW2MS21_9FLAO</name>
<proteinExistence type="predicted"/>
<evidence type="ECO:0000259" key="1">
    <source>
        <dbReference type="Pfam" id="PF00582"/>
    </source>
</evidence>
<dbReference type="Proteomes" id="UP001596415">
    <property type="component" value="Unassembled WGS sequence"/>
</dbReference>
<evidence type="ECO:0000313" key="3">
    <source>
        <dbReference type="Proteomes" id="UP001596415"/>
    </source>
</evidence>
<dbReference type="RefSeq" id="WP_380215441.1">
    <property type="nucleotide sequence ID" value="NZ_JBHTBN010000001.1"/>
</dbReference>
<dbReference type="Gene3D" id="3.40.50.620">
    <property type="entry name" value="HUPs"/>
    <property type="match status" value="1"/>
</dbReference>
<reference evidence="3" key="1">
    <citation type="journal article" date="2019" name="Int. J. Syst. Evol. Microbiol.">
        <title>The Global Catalogue of Microorganisms (GCM) 10K type strain sequencing project: providing services to taxonomists for standard genome sequencing and annotation.</title>
        <authorList>
            <consortium name="The Broad Institute Genomics Platform"/>
            <consortium name="The Broad Institute Genome Sequencing Center for Infectious Disease"/>
            <person name="Wu L."/>
            <person name="Ma J."/>
        </authorList>
    </citation>
    <scope>NUCLEOTIDE SEQUENCE [LARGE SCALE GENOMIC DNA]</scope>
    <source>
        <strain evidence="3">CGMCC 1.16306</strain>
    </source>
</reference>
<organism evidence="2 3">
    <name type="scientific">Jejudonia soesokkakensis</name>
    <dbReference type="NCBI Taxonomy" id="1323432"/>
    <lineage>
        <taxon>Bacteria</taxon>
        <taxon>Pseudomonadati</taxon>
        <taxon>Bacteroidota</taxon>
        <taxon>Flavobacteriia</taxon>
        <taxon>Flavobacteriales</taxon>
        <taxon>Flavobacteriaceae</taxon>
        <taxon>Jejudonia</taxon>
    </lineage>
</organism>
<dbReference type="InterPro" id="IPR014729">
    <property type="entry name" value="Rossmann-like_a/b/a_fold"/>
</dbReference>
<dbReference type="InterPro" id="IPR006016">
    <property type="entry name" value="UspA"/>
</dbReference>
<dbReference type="SUPFAM" id="SSF52402">
    <property type="entry name" value="Adenine nucleotide alpha hydrolases-like"/>
    <property type="match status" value="1"/>
</dbReference>
<dbReference type="EMBL" id="JBHTBN010000001">
    <property type="protein sequence ID" value="MFC7356059.1"/>
    <property type="molecule type" value="Genomic_DNA"/>
</dbReference>
<gene>
    <name evidence="2" type="ORF">ACFQO1_00040</name>
</gene>
<dbReference type="Pfam" id="PF00582">
    <property type="entry name" value="Usp"/>
    <property type="match status" value="1"/>
</dbReference>
<keyword evidence="3" id="KW-1185">Reference proteome</keyword>
<comment type="caution">
    <text evidence="2">The sequence shown here is derived from an EMBL/GenBank/DDBJ whole genome shotgun (WGS) entry which is preliminary data.</text>
</comment>
<sequence length="268" mass="30041">MKNNNKYKILVLSDLTNNSVNVLKSAARIAQIVDGELEIFHVRKAIKVVEKESNLSAARSIKEHYVTIGKKLQSMATSVREENQITTSHFSAFGNIKKEIENHIENSKPDIVVIGKRVSKMPAFFGDGVVSFLMKKFKGVVVVADNENILDSEAKLNMGLFNSNTTVSNNELINSILATTKSPIHSFEVANSIKGEPEKNQIGTERLVSYVFEKNDNTSHTIHKYMSKHKVNLLVVNRNNSNTNKNFTVSELNDFIYNSKVPIVLFNN</sequence>
<dbReference type="CDD" id="cd00293">
    <property type="entry name" value="USP-like"/>
    <property type="match status" value="1"/>
</dbReference>
<evidence type="ECO:0000313" key="2">
    <source>
        <dbReference type="EMBL" id="MFC7356059.1"/>
    </source>
</evidence>
<protein>
    <submittedName>
        <fullName evidence="2">Universal stress protein</fullName>
    </submittedName>
</protein>
<accession>A0ABW2MS21</accession>